<sequence>SPYRKALDSALLQLKESGKLLALKVRWWHRSCQKNNNKRQAASFQFENLAVIFLLLGIMCAVAIIFAVFEQKYKKTVKGNAPEIYITQPSPEIISLRDRH</sequence>
<dbReference type="EMBL" id="JASPKZ010005306">
    <property type="protein sequence ID" value="KAJ9588780.1"/>
    <property type="molecule type" value="Genomic_DNA"/>
</dbReference>
<keyword evidence="1" id="KW-0812">Transmembrane</keyword>
<name>A0AAD7ZY55_DIPPU</name>
<accession>A0AAD7ZY55</accession>
<feature type="non-terminal residue" evidence="2">
    <location>
        <position position="100"/>
    </location>
</feature>
<keyword evidence="1" id="KW-0472">Membrane</keyword>
<keyword evidence="1" id="KW-1133">Transmembrane helix</keyword>
<comment type="caution">
    <text evidence="2">The sequence shown here is derived from an EMBL/GenBank/DDBJ whole genome shotgun (WGS) entry which is preliminary data.</text>
</comment>
<reference evidence="2" key="2">
    <citation type="submission" date="2023-05" db="EMBL/GenBank/DDBJ databases">
        <authorList>
            <person name="Fouks B."/>
        </authorList>
    </citation>
    <scope>NUCLEOTIDE SEQUENCE</scope>
    <source>
        <strain evidence="2">Stay&amp;Tobe</strain>
        <tissue evidence="2">Testes</tissue>
    </source>
</reference>
<keyword evidence="3" id="KW-1185">Reference proteome</keyword>
<proteinExistence type="predicted"/>
<gene>
    <name evidence="2" type="ORF">L9F63_017939</name>
</gene>
<protein>
    <submittedName>
        <fullName evidence="2">Uncharacterized protein</fullName>
    </submittedName>
</protein>
<evidence type="ECO:0000313" key="2">
    <source>
        <dbReference type="EMBL" id="KAJ9588780.1"/>
    </source>
</evidence>
<dbReference type="AlphaFoldDB" id="A0AAD7ZY55"/>
<evidence type="ECO:0000313" key="3">
    <source>
        <dbReference type="Proteomes" id="UP001233999"/>
    </source>
</evidence>
<feature type="transmembrane region" description="Helical" evidence="1">
    <location>
        <begin position="49"/>
        <end position="69"/>
    </location>
</feature>
<dbReference type="Proteomes" id="UP001233999">
    <property type="component" value="Unassembled WGS sequence"/>
</dbReference>
<organism evidence="2 3">
    <name type="scientific">Diploptera punctata</name>
    <name type="common">Pacific beetle cockroach</name>
    <dbReference type="NCBI Taxonomy" id="6984"/>
    <lineage>
        <taxon>Eukaryota</taxon>
        <taxon>Metazoa</taxon>
        <taxon>Ecdysozoa</taxon>
        <taxon>Arthropoda</taxon>
        <taxon>Hexapoda</taxon>
        <taxon>Insecta</taxon>
        <taxon>Pterygota</taxon>
        <taxon>Neoptera</taxon>
        <taxon>Polyneoptera</taxon>
        <taxon>Dictyoptera</taxon>
        <taxon>Blattodea</taxon>
        <taxon>Blaberoidea</taxon>
        <taxon>Blaberidae</taxon>
        <taxon>Diplopterinae</taxon>
        <taxon>Diploptera</taxon>
    </lineage>
</organism>
<reference evidence="2" key="1">
    <citation type="journal article" date="2023" name="IScience">
        <title>Live-bearing cockroach genome reveals convergent evolutionary mechanisms linked to viviparity in insects and beyond.</title>
        <authorList>
            <person name="Fouks B."/>
            <person name="Harrison M.C."/>
            <person name="Mikhailova A.A."/>
            <person name="Marchal E."/>
            <person name="English S."/>
            <person name="Carruthers M."/>
            <person name="Jennings E.C."/>
            <person name="Chiamaka E.L."/>
            <person name="Frigard R.A."/>
            <person name="Pippel M."/>
            <person name="Attardo G.M."/>
            <person name="Benoit J.B."/>
            <person name="Bornberg-Bauer E."/>
            <person name="Tobe S.S."/>
        </authorList>
    </citation>
    <scope>NUCLEOTIDE SEQUENCE</scope>
    <source>
        <strain evidence="2">Stay&amp;Tobe</strain>
    </source>
</reference>
<evidence type="ECO:0000256" key="1">
    <source>
        <dbReference type="SAM" id="Phobius"/>
    </source>
</evidence>